<dbReference type="AlphaFoldDB" id="A0A6H1ZB79"/>
<evidence type="ECO:0000313" key="1">
    <source>
        <dbReference type="EMBL" id="QJA44627.1"/>
    </source>
</evidence>
<dbReference type="EMBL" id="MT141572">
    <property type="protein sequence ID" value="QJA67524.1"/>
    <property type="molecule type" value="Genomic_DNA"/>
</dbReference>
<dbReference type="EMBL" id="MT143978">
    <property type="protein sequence ID" value="QJA44627.1"/>
    <property type="molecule type" value="Genomic_DNA"/>
</dbReference>
<dbReference type="EMBL" id="MT144665">
    <property type="protein sequence ID" value="QJH96851.1"/>
    <property type="molecule type" value="Genomic_DNA"/>
</dbReference>
<evidence type="ECO:0000313" key="4">
    <source>
        <dbReference type="EMBL" id="QJI05107.1"/>
    </source>
</evidence>
<reference evidence="1" key="1">
    <citation type="submission" date="2020-03" db="EMBL/GenBank/DDBJ databases">
        <title>The deep terrestrial virosphere.</title>
        <authorList>
            <person name="Holmfeldt K."/>
            <person name="Nilsson E."/>
            <person name="Simone D."/>
            <person name="Lopez-Fernandez M."/>
            <person name="Wu X."/>
            <person name="de Brujin I."/>
            <person name="Lundin D."/>
            <person name="Andersson A."/>
            <person name="Bertilsson S."/>
            <person name="Dopson M."/>
        </authorList>
    </citation>
    <scope>NUCLEOTIDE SEQUENCE</scope>
    <source>
        <strain evidence="4">MM415A00133</strain>
        <strain evidence="2">MM415B00206</strain>
        <strain evidence="1">TM448A00125</strain>
        <strain evidence="3">TM448B00851</strain>
    </source>
</reference>
<accession>A0A6H1ZB79</accession>
<gene>
    <name evidence="4" type="ORF">MM415A00133_0050</name>
    <name evidence="2" type="ORF">MM415B00206_0041</name>
    <name evidence="1" type="ORF">TM448A00125_0023</name>
    <name evidence="3" type="ORF">TM448B00851_0012</name>
</gene>
<organism evidence="1">
    <name type="scientific">viral metagenome</name>
    <dbReference type="NCBI Taxonomy" id="1070528"/>
    <lineage>
        <taxon>unclassified sequences</taxon>
        <taxon>metagenomes</taxon>
        <taxon>organismal metagenomes</taxon>
    </lineage>
</organism>
<evidence type="ECO:0000313" key="3">
    <source>
        <dbReference type="EMBL" id="QJH96851.1"/>
    </source>
</evidence>
<evidence type="ECO:0000313" key="2">
    <source>
        <dbReference type="EMBL" id="QJA67524.1"/>
    </source>
</evidence>
<sequence length="152" mass="15789">MKLYAIASLLSTIAFLPADLGAGSAATEATVDGVKVLLTPQDIANVAELVKDTGWTREQVLTHAHGLVLDGDFDDVSAALAEGVGGFNPTGLEGEAAVSIMSEKYGIDLADDGEDYAAHDDYDDDEALIAFLDGLFGDGSEDEEGFTDGSED</sequence>
<protein>
    <submittedName>
        <fullName evidence="1">Uncharacterized protein</fullName>
    </submittedName>
</protein>
<proteinExistence type="predicted"/>
<dbReference type="EMBL" id="MT145194">
    <property type="protein sequence ID" value="QJI05107.1"/>
    <property type="molecule type" value="Genomic_DNA"/>
</dbReference>
<name>A0A6H1ZB79_9ZZZZ</name>